<dbReference type="InterPro" id="IPR002942">
    <property type="entry name" value="S4_RNA-bd"/>
</dbReference>
<evidence type="ECO:0000256" key="1">
    <source>
        <dbReference type="ARBA" id="ARBA00010876"/>
    </source>
</evidence>
<feature type="active site" evidence="6">
    <location>
        <position position="143"/>
    </location>
</feature>
<dbReference type="GO" id="GO:0000455">
    <property type="term" value="P:enzyme-directed rRNA pseudouridine synthesis"/>
    <property type="evidence" value="ECO:0007669"/>
    <property type="project" value="UniProtKB-ARBA"/>
</dbReference>
<keyword evidence="2 7" id="KW-0694">RNA-binding</keyword>
<comment type="catalytic activity">
    <reaction evidence="8">
        <text>a uridine in RNA = a pseudouridine in RNA</text>
        <dbReference type="Rhea" id="RHEA:48348"/>
        <dbReference type="Rhea" id="RHEA-COMP:12068"/>
        <dbReference type="Rhea" id="RHEA-COMP:12069"/>
        <dbReference type="ChEBI" id="CHEBI:65314"/>
        <dbReference type="ChEBI" id="CHEBI:65315"/>
    </reaction>
</comment>
<reference evidence="11" key="1">
    <citation type="submission" date="2018-02" db="EMBL/GenBank/DDBJ databases">
        <title>Genome sequencing of Solimonas sp. HR-BB.</title>
        <authorList>
            <person name="Lee Y."/>
            <person name="Jeon C.O."/>
        </authorList>
    </citation>
    <scope>NUCLEOTIDE SEQUENCE [LARGE SCALE GENOMIC DNA]</scope>
    <source>
        <strain evidence="11">HR-E</strain>
    </source>
</reference>
<protein>
    <recommendedName>
        <fullName evidence="8">Pseudouridine synthase</fullName>
        <ecNumber evidence="8">5.4.99.-</ecNumber>
    </recommendedName>
</protein>
<dbReference type="AlphaFoldDB" id="A0A2P6ATS7"/>
<dbReference type="Pfam" id="PF01479">
    <property type="entry name" value="S4"/>
    <property type="match status" value="1"/>
</dbReference>
<accession>A0A2P6ATS7</accession>
<evidence type="ECO:0000313" key="11">
    <source>
        <dbReference type="Proteomes" id="UP000243900"/>
    </source>
</evidence>
<dbReference type="PANTHER" id="PTHR21600:SF44">
    <property type="entry name" value="RIBOSOMAL LARGE SUBUNIT PSEUDOURIDINE SYNTHASE D"/>
    <property type="match status" value="1"/>
</dbReference>
<dbReference type="OrthoDB" id="9807829at2"/>
<dbReference type="RefSeq" id="WP_105191439.1">
    <property type="nucleotide sequence ID" value="NZ_PTQZ01000046.1"/>
</dbReference>
<name>A0A2P6ATS7_9GAMM</name>
<evidence type="ECO:0000256" key="8">
    <source>
        <dbReference type="RuleBase" id="RU362028"/>
    </source>
</evidence>
<dbReference type="EC" id="5.4.99.-" evidence="8"/>
<evidence type="ECO:0000256" key="5">
    <source>
        <dbReference type="ARBA" id="ARBA00056072"/>
    </source>
</evidence>
<dbReference type="Pfam" id="PF00849">
    <property type="entry name" value="PseudoU_synth_2"/>
    <property type="match status" value="1"/>
</dbReference>
<evidence type="ECO:0000256" key="6">
    <source>
        <dbReference type="PIRSR" id="PIRSR606225-1"/>
    </source>
</evidence>
<proteinExistence type="inferred from homology"/>
<dbReference type="NCBIfam" id="TIGR00005">
    <property type="entry name" value="rluA_subfam"/>
    <property type="match status" value="1"/>
</dbReference>
<comment type="caution">
    <text evidence="10">The sequence shown here is derived from an EMBL/GenBank/DDBJ whole genome shotgun (WGS) entry which is preliminary data.</text>
</comment>
<evidence type="ECO:0000256" key="4">
    <source>
        <dbReference type="ARBA" id="ARBA00036882"/>
    </source>
</evidence>
<dbReference type="PROSITE" id="PS01129">
    <property type="entry name" value="PSI_RLU"/>
    <property type="match status" value="1"/>
</dbReference>
<evidence type="ECO:0000313" key="10">
    <source>
        <dbReference type="EMBL" id="PQA48283.1"/>
    </source>
</evidence>
<organism evidence="10 11">
    <name type="scientific">Amnimonas aquatica</name>
    <dbReference type="NCBI Taxonomy" id="2094561"/>
    <lineage>
        <taxon>Bacteria</taxon>
        <taxon>Pseudomonadati</taxon>
        <taxon>Pseudomonadota</taxon>
        <taxon>Gammaproteobacteria</taxon>
        <taxon>Moraxellales</taxon>
        <taxon>Moraxellaceae</taxon>
        <taxon>Amnimonas</taxon>
    </lineage>
</organism>
<sequence length="323" mass="35459">MSQATSLQAISLQAVVPPELAGSRLDQAAAQLFGEYSRERLKQWIQDGSLTLDGRGAKPKDKVLGGERLVVEATLQEETFGVAEDIPLDIVHEDAHLLVINKPAGLVVHPGAGNPQGTLMNALLHHDPSLAQLPRAGIVHRLDRDTTGLMVVAKTLPAHTDLVAQLADKRVYREYEAVTYGNMTGGGSVDAPIDRHPHDRVRMAVVAGGRPAVTHYRILQRFPNHTHVRLQLETGRTHQIRVHMAHIGYPLVGDPVYARLRFPKGAGPELLDTLRGFNRQALHARRLGLTHPATDEQCLWESDLPDDFINLLQILKQDAQPAG</sequence>
<keyword evidence="11" id="KW-1185">Reference proteome</keyword>
<dbReference type="CDD" id="cd00165">
    <property type="entry name" value="S4"/>
    <property type="match status" value="1"/>
</dbReference>
<dbReference type="InterPro" id="IPR006145">
    <property type="entry name" value="PsdUridine_synth_RsuA/RluA"/>
</dbReference>
<dbReference type="GO" id="GO:0003723">
    <property type="term" value="F:RNA binding"/>
    <property type="evidence" value="ECO:0007669"/>
    <property type="project" value="UniProtKB-KW"/>
</dbReference>
<evidence type="ECO:0000259" key="9">
    <source>
        <dbReference type="SMART" id="SM00363"/>
    </source>
</evidence>
<dbReference type="InterPro" id="IPR006225">
    <property type="entry name" value="PsdUridine_synth_RluC/D"/>
</dbReference>
<keyword evidence="3 8" id="KW-0413">Isomerase</keyword>
<dbReference type="SMART" id="SM00363">
    <property type="entry name" value="S4"/>
    <property type="match status" value="1"/>
</dbReference>
<dbReference type="Gene3D" id="3.10.290.10">
    <property type="entry name" value="RNA-binding S4 domain"/>
    <property type="match status" value="1"/>
</dbReference>
<evidence type="ECO:0000256" key="7">
    <source>
        <dbReference type="PROSITE-ProRule" id="PRU00182"/>
    </source>
</evidence>
<dbReference type="SUPFAM" id="SSF55120">
    <property type="entry name" value="Pseudouridine synthase"/>
    <property type="match status" value="1"/>
</dbReference>
<dbReference type="GO" id="GO:0160140">
    <property type="term" value="F:23S rRNA pseudouridine(1911/1915/1917) synthase activity"/>
    <property type="evidence" value="ECO:0007669"/>
    <property type="project" value="UniProtKB-EC"/>
</dbReference>
<feature type="domain" description="RNA-binding S4" evidence="9">
    <location>
        <begin position="23"/>
        <end position="87"/>
    </location>
</feature>
<comment type="similarity">
    <text evidence="1 8">Belongs to the pseudouridine synthase RluA family.</text>
</comment>
<dbReference type="FunFam" id="3.30.2350.10:FF:000006">
    <property type="entry name" value="Pseudouridine synthase"/>
    <property type="match status" value="1"/>
</dbReference>
<dbReference type="PANTHER" id="PTHR21600">
    <property type="entry name" value="MITOCHONDRIAL RNA PSEUDOURIDINE SYNTHASE"/>
    <property type="match status" value="1"/>
</dbReference>
<gene>
    <name evidence="10" type="ORF">C5O18_03315</name>
</gene>
<dbReference type="Proteomes" id="UP000243900">
    <property type="component" value="Unassembled WGS sequence"/>
</dbReference>
<comment type="catalytic activity">
    <reaction evidence="4">
        <text>uridine(1911/1915/1917) in 23S rRNA = pseudouridine(1911/1915/1917) in 23S rRNA</text>
        <dbReference type="Rhea" id="RHEA:42524"/>
        <dbReference type="Rhea" id="RHEA-COMP:10097"/>
        <dbReference type="Rhea" id="RHEA-COMP:10098"/>
        <dbReference type="ChEBI" id="CHEBI:65314"/>
        <dbReference type="ChEBI" id="CHEBI:65315"/>
        <dbReference type="EC" id="5.4.99.23"/>
    </reaction>
</comment>
<dbReference type="InterPro" id="IPR036986">
    <property type="entry name" value="S4_RNA-bd_sf"/>
</dbReference>
<dbReference type="InterPro" id="IPR006224">
    <property type="entry name" value="PsdUridine_synth_RluA-like_CS"/>
</dbReference>
<evidence type="ECO:0000256" key="3">
    <source>
        <dbReference type="ARBA" id="ARBA00023235"/>
    </source>
</evidence>
<dbReference type="SUPFAM" id="SSF55174">
    <property type="entry name" value="Alpha-L RNA-binding motif"/>
    <property type="match status" value="1"/>
</dbReference>
<dbReference type="NCBIfam" id="NF008385">
    <property type="entry name" value="PRK11180.1"/>
    <property type="match status" value="1"/>
</dbReference>
<dbReference type="EMBL" id="PTQZ01000046">
    <property type="protein sequence ID" value="PQA48283.1"/>
    <property type="molecule type" value="Genomic_DNA"/>
</dbReference>
<dbReference type="CDD" id="cd02869">
    <property type="entry name" value="PseudoU_synth_RluA_like"/>
    <property type="match status" value="1"/>
</dbReference>
<dbReference type="InterPro" id="IPR020103">
    <property type="entry name" value="PsdUridine_synth_cat_dom_sf"/>
</dbReference>
<dbReference type="PROSITE" id="PS50889">
    <property type="entry name" value="S4"/>
    <property type="match status" value="1"/>
</dbReference>
<evidence type="ECO:0000256" key="2">
    <source>
        <dbReference type="ARBA" id="ARBA00022884"/>
    </source>
</evidence>
<comment type="function">
    <text evidence="5">Responsible for synthesis of pseudouridine from uracil at positions 1911, 1915 and 1917 in 23S ribosomal RNA.</text>
</comment>
<dbReference type="Gene3D" id="3.30.2350.10">
    <property type="entry name" value="Pseudouridine synthase"/>
    <property type="match status" value="1"/>
</dbReference>
<dbReference type="InterPro" id="IPR050188">
    <property type="entry name" value="RluA_PseudoU_synthase"/>
</dbReference>